<proteinExistence type="predicted"/>
<gene>
    <name evidence="2" type="ORF">C1707_21200</name>
    <name evidence="3" type="ORF">CFHF_19865</name>
</gene>
<sequence>MATAAPKLDAIALLKADHRKVEELFAKFEAAKGDGRKKALAEQICMELTVHTKIEEDIFYPACEGKVEDDLLKEAYVEHDGAKVLIAEIEAGGPDDEFYDAKVKVLSEMIEHHVQEEEQRVEGMFSQARKAGLDMDALGEQMAAEKAQLIANYKAGGLPVPETPTLEGTTLAQH</sequence>
<evidence type="ECO:0000313" key="5">
    <source>
        <dbReference type="Proteomes" id="UP000281192"/>
    </source>
</evidence>
<keyword evidence="5" id="KW-1185">Reference proteome</keyword>
<organism evidence="3 4">
    <name type="scientific">Caulobacter flavus</name>
    <dbReference type="NCBI Taxonomy" id="1679497"/>
    <lineage>
        <taxon>Bacteria</taxon>
        <taxon>Pseudomonadati</taxon>
        <taxon>Pseudomonadota</taxon>
        <taxon>Alphaproteobacteria</taxon>
        <taxon>Caulobacterales</taxon>
        <taxon>Caulobacteraceae</taxon>
        <taxon>Caulobacter</taxon>
    </lineage>
</organism>
<dbReference type="Gene3D" id="1.20.120.520">
    <property type="entry name" value="nmb1532 protein domain like"/>
    <property type="match status" value="1"/>
</dbReference>
<name>A0A2N5CP28_9CAUL</name>
<dbReference type="EMBL" id="PJRQ01000041">
    <property type="protein sequence ID" value="PLR08709.1"/>
    <property type="molecule type" value="Genomic_DNA"/>
</dbReference>
<dbReference type="KEGG" id="cfh:C1707_21200"/>
<reference evidence="2 5" key="2">
    <citation type="submission" date="2018-01" db="EMBL/GenBank/DDBJ databases">
        <title>Complete genome sequence of Caulobacter flavus RHGG3.</title>
        <authorList>
            <person name="Yang E."/>
        </authorList>
    </citation>
    <scope>NUCLEOTIDE SEQUENCE [LARGE SCALE GENOMIC DNA]</scope>
    <source>
        <strain evidence="2 5">RHGG3</strain>
    </source>
</reference>
<evidence type="ECO:0000313" key="3">
    <source>
        <dbReference type="EMBL" id="PLR08709.1"/>
    </source>
</evidence>
<dbReference type="CDD" id="cd12108">
    <property type="entry name" value="Hr-like"/>
    <property type="match status" value="1"/>
</dbReference>
<dbReference type="OrthoDB" id="9793637at2"/>
<reference evidence="3 4" key="1">
    <citation type="submission" date="2017-12" db="EMBL/GenBank/DDBJ databases">
        <title>The genome sequence of Caulobacter flavus CGMCC1 15093.</title>
        <authorList>
            <person name="Gao J."/>
            <person name="Mao X."/>
            <person name="Sun J."/>
        </authorList>
    </citation>
    <scope>NUCLEOTIDE SEQUENCE [LARGE SCALE GENOMIC DNA]</scope>
    <source>
        <strain evidence="3 4">CGMCC1 15093</strain>
    </source>
</reference>
<dbReference type="AlphaFoldDB" id="A0A2N5CP28"/>
<dbReference type="RefSeq" id="WP_101714667.1">
    <property type="nucleotide sequence ID" value="NZ_CP026100.1"/>
</dbReference>
<evidence type="ECO:0000259" key="1">
    <source>
        <dbReference type="Pfam" id="PF01814"/>
    </source>
</evidence>
<dbReference type="Pfam" id="PF01814">
    <property type="entry name" value="Hemerythrin"/>
    <property type="match status" value="1"/>
</dbReference>
<dbReference type="InterPro" id="IPR012312">
    <property type="entry name" value="Hemerythrin-like"/>
</dbReference>
<dbReference type="Proteomes" id="UP000234483">
    <property type="component" value="Unassembled WGS sequence"/>
</dbReference>
<dbReference type="EMBL" id="CP026100">
    <property type="protein sequence ID" value="AYV48574.1"/>
    <property type="molecule type" value="Genomic_DNA"/>
</dbReference>
<dbReference type="PANTHER" id="PTHR35585">
    <property type="entry name" value="HHE DOMAIN PROTEIN (AFU_ORTHOLOGUE AFUA_4G00730)"/>
    <property type="match status" value="1"/>
</dbReference>
<dbReference type="PANTHER" id="PTHR35585:SF1">
    <property type="entry name" value="HHE DOMAIN PROTEIN (AFU_ORTHOLOGUE AFUA_4G00730)"/>
    <property type="match status" value="1"/>
</dbReference>
<feature type="domain" description="Hemerythrin-like" evidence="1">
    <location>
        <begin position="10"/>
        <end position="122"/>
    </location>
</feature>
<protein>
    <submittedName>
        <fullName evidence="3">Hemerythrin</fullName>
    </submittedName>
</protein>
<evidence type="ECO:0000313" key="2">
    <source>
        <dbReference type="EMBL" id="AYV48574.1"/>
    </source>
</evidence>
<evidence type="ECO:0000313" key="4">
    <source>
        <dbReference type="Proteomes" id="UP000234483"/>
    </source>
</evidence>
<dbReference type="Proteomes" id="UP000281192">
    <property type="component" value="Chromosome"/>
</dbReference>
<accession>A0A2N5CP28</accession>